<proteinExistence type="predicted"/>
<feature type="compositionally biased region" description="Pro residues" evidence="1">
    <location>
        <begin position="96"/>
        <end position="116"/>
    </location>
</feature>
<feature type="compositionally biased region" description="Basic and acidic residues" evidence="1">
    <location>
        <begin position="121"/>
        <end position="133"/>
    </location>
</feature>
<feature type="compositionally biased region" description="Low complexity" evidence="1">
    <location>
        <begin position="83"/>
        <end position="95"/>
    </location>
</feature>
<evidence type="ECO:0000313" key="3">
    <source>
        <dbReference type="Proteomes" id="UP001177003"/>
    </source>
</evidence>
<evidence type="ECO:0000313" key="2">
    <source>
        <dbReference type="EMBL" id="CAI9280919.1"/>
    </source>
</evidence>
<gene>
    <name evidence="2" type="ORF">LSALG_LOCUS20642</name>
</gene>
<accession>A0AA35YVK6</accession>
<dbReference type="AlphaFoldDB" id="A0AA35YVK6"/>
<protein>
    <submittedName>
        <fullName evidence="2">Uncharacterized protein</fullName>
    </submittedName>
</protein>
<feature type="region of interest" description="Disordered" evidence="1">
    <location>
        <begin position="62"/>
        <end position="147"/>
    </location>
</feature>
<organism evidence="2 3">
    <name type="scientific">Lactuca saligna</name>
    <name type="common">Willowleaf lettuce</name>
    <dbReference type="NCBI Taxonomy" id="75948"/>
    <lineage>
        <taxon>Eukaryota</taxon>
        <taxon>Viridiplantae</taxon>
        <taxon>Streptophyta</taxon>
        <taxon>Embryophyta</taxon>
        <taxon>Tracheophyta</taxon>
        <taxon>Spermatophyta</taxon>
        <taxon>Magnoliopsida</taxon>
        <taxon>eudicotyledons</taxon>
        <taxon>Gunneridae</taxon>
        <taxon>Pentapetalae</taxon>
        <taxon>asterids</taxon>
        <taxon>campanulids</taxon>
        <taxon>Asterales</taxon>
        <taxon>Asteraceae</taxon>
        <taxon>Cichorioideae</taxon>
        <taxon>Cichorieae</taxon>
        <taxon>Lactucinae</taxon>
        <taxon>Lactuca</taxon>
    </lineage>
</organism>
<dbReference type="EMBL" id="OX465080">
    <property type="protein sequence ID" value="CAI9280919.1"/>
    <property type="molecule type" value="Genomic_DNA"/>
</dbReference>
<reference evidence="2" key="1">
    <citation type="submission" date="2023-04" db="EMBL/GenBank/DDBJ databases">
        <authorList>
            <person name="Vijverberg K."/>
            <person name="Xiong W."/>
            <person name="Schranz E."/>
        </authorList>
    </citation>
    <scope>NUCLEOTIDE SEQUENCE</scope>
</reference>
<name>A0AA35YVK6_LACSI</name>
<evidence type="ECO:0000256" key="1">
    <source>
        <dbReference type="SAM" id="MobiDB-lite"/>
    </source>
</evidence>
<sequence length="147" mass="16463">MSTVIYVFSPDTNAVKGPHAPDTPISIQENNIAFFDIISNQYKKLGVEEFINYVKIYPLRYSFSPGNDQPHPPPPRNNPHPSPSCNNQPPLLVPRNNPPQPPMNPLPRTPSPPHDTPPQNDDAKDGENRKEPVMENVTPLQLDLSEE</sequence>
<dbReference type="Proteomes" id="UP001177003">
    <property type="component" value="Chromosome 4"/>
</dbReference>
<keyword evidence="3" id="KW-1185">Reference proteome</keyword>
<feature type="compositionally biased region" description="Pro residues" evidence="1">
    <location>
        <begin position="70"/>
        <end position="82"/>
    </location>
</feature>